<dbReference type="InterPro" id="IPR013830">
    <property type="entry name" value="SGNH_hydro"/>
</dbReference>
<name>A0A9D1H2N6_9FIRM</name>
<dbReference type="Proteomes" id="UP000824165">
    <property type="component" value="Unassembled WGS sequence"/>
</dbReference>
<proteinExistence type="predicted"/>
<dbReference type="Gene3D" id="3.40.50.1110">
    <property type="entry name" value="SGNH hydrolase"/>
    <property type="match status" value="1"/>
</dbReference>
<comment type="caution">
    <text evidence="2">The sequence shown here is derived from an EMBL/GenBank/DDBJ whole genome shotgun (WGS) entry which is preliminary data.</text>
</comment>
<dbReference type="CDD" id="cd01834">
    <property type="entry name" value="SGNH_hydrolase_like_2"/>
    <property type="match status" value="1"/>
</dbReference>
<dbReference type="InterPro" id="IPR051532">
    <property type="entry name" value="Ester_Hydrolysis_Enzymes"/>
</dbReference>
<evidence type="ECO:0000313" key="3">
    <source>
        <dbReference type="Proteomes" id="UP000824165"/>
    </source>
</evidence>
<gene>
    <name evidence="2" type="ORF">IAA60_04265</name>
</gene>
<dbReference type="PANTHER" id="PTHR30383">
    <property type="entry name" value="THIOESTERASE 1/PROTEASE 1/LYSOPHOSPHOLIPASE L1"/>
    <property type="match status" value="1"/>
</dbReference>
<dbReference type="InterPro" id="IPR036514">
    <property type="entry name" value="SGNH_hydro_sf"/>
</dbReference>
<dbReference type="PANTHER" id="PTHR30383:SF5">
    <property type="entry name" value="SGNH HYDROLASE-TYPE ESTERASE DOMAIN-CONTAINING PROTEIN"/>
    <property type="match status" value="1"/>
</dbReference>
<dbReference type="EMBL" id="DVLU01000039">
    <property type="protein sequence ID" value="HIT85108.1"/>
    <property type="molecule type" value="Genomic_DNA"/>
</dbReference>
<evidence type="ECO:0000259" key="1">
    <source>
        <dbReference type="Pfam" id="PF13472"/>
    </source>
</evidence>
<dbReference type="SUPFAM" id="SSF52266">
    <property type="entry name" value="SGNH hydrolase"/>
    <property type="match status" value="1"/>
</dbReference>
<dbReference type="GO" id="GO:0004622">
    <property type="term" value="F:phosphatidylcholine lysophospholipase activity"/>
    <property type="evidence" value="ECO:0007669"/>
    <property type="project" value="TreeGrafter"/>
</dbReference>
<dbReference type="Pfam" id="PF13472">
    <property type="entry name" value="Lipase_GDSL_2"/>
    <property type="match status" value="1"/>
</dbReference>
<dbReference type="AlphaFoldDB" id="A0A9D1H2N6"/>
<reference evidence="2" key="1">
    <citation type="submission" date="2020-10" db="EMBL/GenBank/DDBJ databases">
        <authorList>
            <person name="Gilroy R."/>
        </authorList>
    </citation>
    <scope>NUCLEOTIDE SEQUENCE</scope>
    <source>
        <strain evidence="2">CHK181-108</strain>
    </source>
</reference>
<reference evidence="2" key="2">
    <citation type="journal article" date="2021" name="PeerJ">
        <title>Extensive microbial diversity within the chicken gut microbiome revealed by metagenomics and culture.</title>
        <authorList>
            <person name="Gilroy R."/>
            <person name="Ravi A."/>
            <person name="Getino M."/>
            <person name="Pursley I."/>
            <person name="Horton D.L."/>
            <person name="Alikhan N.F."/>
            <person name="Baker D."/>
            <person name="Gharbi K."/>
            <person name="Hall N."/>
            <person name="Watson M."/>
            <person name="Adriaenssens E.M."/>
            <person name="Foster-Nyarko E."/>
            <person name="Jarju S."/>
            <person name="Secka A."/>
            <person name="Antonio M."/>
            <person name="Oren A."/>
            <person name="Chaudhuri R.R."/>
            <person name="La Ragione R."/>
            <person name="Hildebrand F."/>
            <person name="Pallen M.J."/>
        </authorList>
    </citation>
    <scope>NUCLEOTIDE SEQUENCE</scope>
    <source>
        <strain evidence="2">CHK181-108</strain>
    </source>
</reference>
<feature type="domain" description="SGNH hydrolase-type esterase" evidence="1">
    <location>
        <begin position="8"/>
        <end position="193"/>
    </location>
</feature>
<evidence type="ECO:0000313" key="2">
    <source>
        <dbReference type="EMBL" id="HIT85108.1"/>
    </source>
</evidence>
<protein>
    <submittedName>
        <fullName evidence="2">SGNH/GDSL hydrolase family protein</fullName>
    </submittedName>
</protein>
<keyword evidence="2" id="KW-0378">Hydrolase</keyword>
<organism evidence="2 3">
    <name type="scientific">Candidatus Ornithomonoglobus intestinigallinarum</name>
    <dbReference type="NCBI Taxonomy" id="2840894"/>
    <lineage>
        <taxon>Bacteria</taxon>
        <taxon>Bacillati</taxon>
        <taxon>Bacillota</taxon>
        <taxon>Clostridia</taxon>
        <taxon>Candidatus Ornithomonoglobus</taxon>
    </lineage>
</organism>
<accession>A0A9D1H2N6</accession>
<sequence length="207" mass="23266">MKTILFQGDSITDADRSRTDNRFTGSGYPTVAAAAVGMRFPGEYECINRGVSGNRVVDVYARIKEDIINLKPDIMSVLIGVNDVWHELNIQNGVDADKYFKLYTMLIDEVKAALPDIKIIILSPFLLKGEATEEKWDVFRAEVEKRVDASKRVAEKFGLPYVPLIDVFDEAAKKTQDSFWTRDGVHPTAAGHGLIAREWLRVFDGIK</sequence>